<evidence type="ECO:0000313" key="1">
    <source>
        <dbReference type="EMBL" id="JAH96926.1"/>
    </source>
</evidence>
<reference evidence="1" key="2">
    <citation type="journal article" date="2015" name="Fish Shellfish Immunol.">
        <title>Early steps in the European eel (Anguilla anguilla)-Vibrio vulnificus interaction in the gills: Role of the RtxA13 toxin.</title>
        <authorList>
            <person name="Callol A."/>
            <person name="Pajuelo D."/>
            <person name="Ebbesson L."/>
            <person name="Teles M."/>
            <person name="MacKenzie S."/>
            <person name="Amaro C."/>
        </authorList>
    </citation>
    <scope>NUCLEOTIDE SEQUENCE</scope>
</reference>
<name>A0A0E9X387_ANGAN</name>
<dbReference type="AlphaFoldDB" id="A0A0E9X387"/>
<accession>A0A0E9X387</accession>
<sequence length="56" mass="6433">MNSIIYCGNLAGFKGNFQSKMRNRFIIPRKVYIHTCIFEKCNLCPVSLNPGTHNNQ</sequence>
<protein>
    <submittedName>
        <fullName evidence="1">Uncharacterized protein</fullName>
    </submittedName>
</protein>
<organism evidence="1">
    <name type="scientific">Anguilla anguilla</name>
    <name type="common">European freshwater eel</name>
    <name type="synonym">Muraena anguilla</name>
    <dbReference type="NCBI Taxonomy" id="7936"/>
    <lineage>
        <taxon>Eukaryota</taxon>
        <taxon>Metazoa</taxon>
        <taxon>Chordata</taxon>
        <taxon>Craniata</taxon>
        <taxon>Vertebrata</taxon>
        <taxon>Euteleostomi</taxon>
        <taxon>Actinopterygii</taxon>
        <taxon>Neopterygii</taxon>
        <taxon>Teleostei</taxon>
        <taxon>Anguilliformes</taxon>
        <taxon>Anguillidae</taxon>
        <taxon>Anguilla</taxon>
    </lineage>
</organism>
<dbReference type="EMBL" id="GBXM01011651">
    <property type="protein sequence ID" value="JAH96926.1"/>
    <property type="molecule type" value="Transcribed_RNA"/>
</dbReference>
<proteinExistence type="predicted"/>
<reference evidence="1" key="1">
    <citation type="submission" date="2014-11" db="EMBL/GenBank/DDBJ databases">
        <authorList>
            <person name="Amaro Gonzalez C."/>
        </authorList>
    </citation>
    <scope>NUCLEOTIDE SEQUENCE</scope>
</reference>